<organism evidence="8 9">
    <name type="scientific">Cronartium quercuum f. sp. fusiforme G11</name>
    <dbReference type="NCBI Taxonomy" id="708437"/>
    <lineage>
        <taxon>Eukaryota</taxon>
        <taxon>Fungi</taxon>
        <taxon>Dikarya</taxon>
        <taxon>Basidiomycota</taxon>
        <taxon>Pucciniomycotina</taxon>
        <taxon>Pucciniomycetes</taxon>
        <taxon>Pucciniales</taxon>
        <taxon>Coleosporiaceae</taxon>
        <taxon>Cronartium</taxon>
    </lineage>
</organism>
<comment type="caution">
    <text evidence="8">The sequence shown here is derived from an EMBL/GenBank/DDBJ whole genome shotgun (WGS) entry which is preliminary data.</text>
</comment>
<accession>A0A9P6T6W2</accession>
<dbReference type="PROSITE" id="PS50157">
    <property type="entry name" value="ZINC_FINGER_C2H2_2"/>
    <property type="match status" value="4"/>
</dbReference>
<keyword evidence="4" id="KW-0862">Zinc</keyword>
<evidence type="ECO:0000256" key="2">
    <source>
        <dbReference type="ARBA" id="ARBA00022737"/>
    </source>
</evidence>
<proteinExistence type="predicted"/>
<reference evidence="8" key="1">
    <citation type="submission" date="2013-11" db="EMBL/GenBank/DDBJ databases">
        <title>Genome sequence of the fusiform rust pathogen reveals effectors for host alternation and coevolution with pine.</title>
        <authorList>
            <consortium name="DOE Joint Genome Institute"/>
            <person name="Smith K."/>
            <person name="Pendleton A."/>
            <person name="Kubisiak T."/>
            <person name="Anderson C."/>
            <person name="Salamov A."/>
            <person name="Aerts A."/>
            <person name="Riley R."/>
            <person name="Clum A."/>
            <person name="Lindquist E."/>
            <person name="Ence D."/>
            <person name="Campbell M."/>
            <person name="Kronenberg Z."/>
            <person name="Feau N."/>
            <person name="Dhillon B."/>
            <person name="Hamelin R."/>
            <person name="Burleigh J."/>
            <person name="Smith J."/>
            <person name="Yandell M."/>
            <person name="Nelson C."/>
            <person name="Grigoriev I."/>
            <person name="Davis J."/>
        </authorList>
    </citation>
    <scope>NUCLEOTIDE SEQUENCE</scope>
    <source>
        <strain evidence="8">G11</strain>
    </source>
</reference>
<keyword evidence="1" id="KW-0479">Metal-binding</keyword>
<keyword evidence="9" id="KW-1185">Reference proteome</keyword>
<dbReference type="EMBL" id="MU167387">
    <property type="protein sequence ID" value="KAG0141412.1"/>
    <property type="molecule type" value="Genomic_DNA"/>
</dbReference>
<feature type="region of interest" description="Disordered" evidence="6">
    <location>
        <begin position="134"/>
        <end position="160"/>
    </location>
</feature>
<dbReference type="OrthoDB" id="654211at2759"/>
<dbReference type="PROSITE" id="PS00028">
    <property type="entry name" value="ZINC_FINGER_C2H2_1"/>
    <property type="match status" value="4"/>
</dbReference>
<dbReference type="PANTHER" id="PTHR23235">
    <property type="entry name" value="KRUEPPEL-LIKE TRANSCRIPTION FACTOR"/>
    <property type="match status" value="1"/>
</dbReference>
<dbReference type="Gene3D" id="3.30.160.60">
    <property type="entry name" value="Classic Zinc Finger"/>
    <property type="match status" value="4"/>
</dbReference>
<dbReference type="FunFam" id="3.30.160.60:FF:002343">
    <property type="entry name" value="Zinc finger protein 33A"/>
    <property type="match status" value="1"/>
</dbReference>
<evidence type="ECO:0000256" key="6">
    <source>
        <dbReference type="SAM" id="MobiDB-lite"/>
    </source>
</evidence>
<name>A0A9P6T6W2_9BASI</name>
<dbReference type="Pfam" id="PF00096">
    <property type="entry name" value="zf-C2H2"/>
    <property type="match status" value="4"/>
</dbReference>
<evidence type="ECO:0000259" key="7">
    <source>
        <dbReference type="PROSITE" id="PS50157"/>
    </source>
</evidence>
<keyword evidence="3 5" id="KW-0863">Zinc-finger</keyword>
<dbReference type="GO" id="GO:0000978">
    <property type="term" value="F:RNA polymerase II cis-regulatory region sequence-specific DNA binding"/>
    <property type="evidence" value="ECO:0007669"/>
    <property type="project" value="TreeGrafter"/>
</dbReference>
<dbReference type="InterPro" id="IPR013087">
    <property type="entry name" value="Znf_C2H2_type"/>
</dbReference>
<dbReference type="PANTHER" id="PTHR23235:SF120">
    <property type="entry name" value="KRUPPEL-LIKE FACTOR 15"/>
    <property type="match status" value="1"/>
</dbReference>
<dbReference type="SMART" id="SM00355">
    <property type="entry name" value="ZnF_C2H2"/>
    <property type="match status" value="4"/>
</dbReference>
<protein>
    <recommendedName>
        <fullName evidence="7">C2H2-type domain-containing protein</fullName>
    </recommendedName>
</protein>
<gene>
    <name evidence="8" type="ORF">CROQUDRAFT_674124</name>
</gene>
<keyword evidence="2" id="KW-0677">Repeat</keyword>
<evidence type="ECO:0000256" key="3">
    <source>
        <dbReference type="ARBA" id="ARBA00022771"/>
    </source>
</evidence>
<feature type="compositionally biased region" description="Low complexity" evidence="6">
    <location>
        <begin position="143"/>
        <end position="160"/>
    </location>
</feature>
<feature type="region of interest" description="Disordered" evidence="6">
    <location>
        <begin position="205"/>
        <end position="224"/>
    </location>
</feature>
<dbReference type="InterPro" id="IPR036236">
    <property type="entry name" value="Znf_C2H2_sf"/>
</dbReference>
<evidence type="ECO:0000313" key="9">
    <source>
        <dbReference type="Proteomes" id="UP000886653"/>
    </source>
</evidence>
<feature type="domain" description="C2H2-type" evidence="7">
    <location>
        <begin position="106"/>
        <end position="135"/>
    </location>
</feature>
<dbReference type="FunFam" id="3.30.160.60:FF:000125">
    <property type="entry name" value="Putative zinc finger protein 143"/>
    <property type="match status" value="2"/>
</dbReference>
<feature type="domain" description="C2H2-type" evidence="7">
    <location>
        <begin position="18"/>
        <end position="47"/>
    </location>
</feature>
<feature type="domain" description="C2H2-type" evidence="7">
    <location>
        <begin position="48"/>
        <end position="77"/>
    </location>
</feature>
<dbReference type="GO" id="GO:0000981">
    <property type="term" value="F:DNA-binding transcription factor activity, RNA polymerase II-specific"/>
    <property type="evidence" value="ECO:0007669"/>
    <property type="project" value="UniProtKB-ARBA"/>
</dbReference>
<dbReference type="AlphaFoldDB" id="A0A9P6T6W2"/>
<dbReference type="Proteomes" id="UP000886653">
    <property type="component" value="Unassembled WGS sequence"/>
</dbReference>
<dbReference type="SUPFAM" id="SSF57667">
    <property type="entry name" value="beta-beta-alpha zinc fingers"/>
    <property type="match status" value="2"/>
</dbReference>
<evidence type="ECO:0000256" key="4">
    <source>
        <dbReference type="ARBA" id="ARBA00022833"/>
    </source>
</evidence>
<evidence type="ECO:0000256" key="1">
    <source>
        <dbReference type="ARBA" id="ARBA00022723"/>
    </source>
</evidence>
<evidence type="ECO:0000256" key="5">
    <source>
        <dbReference type="PROSITE-ProRule" id="PRU00042"/>
    </source>
</evidence>
<sequence>MQPTESDALAQPKVARPYTCTYESCQKSFSRRSDLVRHVRIHTNERPFKCDYLACGKCFIQRSALTVHMRTHTGERPHVCEICGRAFSDSSSLARHRRVHTGKRPYHCPFVGCDKTFCRKTTLVKHHKSHADDELLLNSPDGSSKSSPTADSISTSSSTITPMSSNYSFAAYASPTDQVYSAPPSSQYFNIPAIPAHDSQFPWSATSSSFPTSPGFQHMATNSTWPSRAPPSDFAVVAPSPSYGRFPREIIFNNSSSAHSSHPLTLSSMSFPMRHGYGCQTGPVSEVSTTPLHLPPVKLEPTSSGSHHQASYALPMSSYMSGPNSRDFAENTLSVMNSNHHLNENGRHPNTLDPHDQSMMASSLNCDSSAQISPAPLSRIDRSEPQSLKLTGIGSYWNSRSTWHQ</sequence>
<evidence type="ECO:0000313" key="8">
    <source>
        <dbReference type="EMBL" id="KAG0141412.1"/>
    </source>
</evidence>
<dbReference type="GO" id="GO:0008270">
    <property type="term" value="F:zinc ion binding"/>
    <property type="evidence" value="ECO:0007669"/>
    <property type="project" value="UniProtKB-KW"/>
</dbReference>
<feature type="domain" description="C2H2-type" evidence="7">
    <location>
        <begin position="78"/>
        <end position="105"/>
    </location>
</feature>